<reference evidence="1 2" key="1">
    <citation type="submission" date="2019-07" db="EMBL/GenBank/DDBJ databases">
        <title>Whole genome shotgun sequence of Brevifollis gellanilyticus NBRC 108608.</title>
        <authorList>
            <person name="Hosoyama A."/>
            <person name="Uohara A."/>
            <person name="Ohji S."/>
            <person name="Ichikawa N."/>
        </authorList>
    </citation>
    <scope>NUCLEOTIDE SEQUENCE [LARGE SCALE GENOMIC DNA]</scope>
    <source>
        <strain evidence="1 2">NBRC 108608</strain>
    </source>
</reference>
<gene>
    <name evidence="1" type="ORF">BGE01nite_54280</name>
</gene>
<evidence type="ECO:0000313" key="2">
    <source>
        <dbReference type="Proteomes" id="UP000321577"/>
    </source>
</evidence>
<dbReference type="PANTHER" id="PTHR43393:SF3">
    <property type="entry name" value="LYSINE DECARBOXYLASE-LIKE PROTEIN"/>
    <property type="match status" value="1"/>
</dbReference>
<evidence type="ECO:0008006" key="3">
    <source>
        <dbReference type="Google" id="ProtNLM"/>
    </source>
</evidence>
<dbReference type="EMBL" id="BKAG01000072">
    <property type="protein sequence ID" value="GEP46137.1"/>
    <property type="molecule type" value="Genomic_DNA"/>
</dbReference>
<accession>A0A512MHB9</accession>
<dbReference type="GO" id="GO:0005829">
    <property type="term" value="C:cytosol"/>
    <property type="evidence" value="ECO:0007669"/>
    <property type="project" value="TreeGrafter"/>
</dbReference>
<dbReference type="PANTHER" id="PTHR43393">
    <property type="entry name" value="CYTOKININ RIBOSIDE 5'-MONOPHOSPHATE PHOSPHORIBOHYDROLASE"/>
    <property type="match status" value="1"/>
</dbReference>
<organism evidence="1 2">
    <name type="scientific">Brevifollis gellanilyticus</name>
    <dbReference type="NCBI Taxonomy" id="748831"/>
    <lineage>
        <taxon>Bacteria</taxon>
        <taxon>Pseudomonadati</taxon>
        <taxon>Verrucomicrobiota</taxon>
        <taxon>Verrucomicrobiia</taxon>
        <taxon>Verrucomicrobiales</taxon>
        <taxon>Verrucomicrobiaceae</taxon>
    </lineage>
</organism>
<dbReference type="AlphaFoldDB" id="A0A512MHB9"/>
<keyword evidence="2" id="KW-1185">Reference proteome</keyword>
<protein>
    <recommendedName>
        <fullName evidence="3">Rossmann fold nucleotide-binding protein</fullName>
    </recommendedName>
</protein>
<dbReference type="OrthoDB" id="9801098at2"/>
<evidence type="ECO:0000313" key="1">
    <source>
        <dbReference type="EMBL" id="GEP46137.1"/>
    </source>
</evidence>
<name>A0A512MHB9_9BACT</name>
<sequence length="452" mass="49993">MNEKQKNPNPNLVRTELETLAAVQQRLNAGGTWHDVVIQHVNLLTLDAPLSAVKIAGCHFLGCDIGTKLAEAIALAEAAAGKAQTEEERKANPHCMVIPPMPWLPFQPFRATLYQAEELVGTFTTEDPKIERPVYEASVDWKSYCTFADPVTTRLFTDDSVDTVLARRLHDTFISDALDDLLAVTRAQQITAKKGGIVAIMGGHDMPRLEKMKNAPAGTALGDEWEGMTDDAVYTRVALLARKLTQEGYLLVSGGGPGAMEACNLGAYFATRAVDDLRAAIRKLQDFPEFKSGKSVEWLIPAMKVRRDYPVKPGDAEKCRSVGIPTWFYGHEPPNPFASHIAKYFENSVREEGMLAIATHGVIFAEGNAGTVQEIFQDACQNYYATYGTAAPMILYGQDYWDPPAMPVYVNDKRKKAFPLIRKLAEEKGFTHRLIVTDSLREIVKTITAFKP</sequence>
<dbReference type="Gene3D" id="3.40.50.450">
    <property type="match status" value="1"/>
</dbReference>
<dbReference type="Proteomes" id="UP000321577">
    <property type="component" value="Unassembled WGS sequence"/>
</dbReference>
<dbReference type="SUPFAM" id="SSF102405">
    <property type="entry name" value="MCP/YpsA-like"/>
    <property type="match status" value="1"/>
</dbReference>
<comment type="caution">
    <text evidence="1">The sequence shown here is derived from an EMBL/GenBank/DDBJ whole genome shotgun (WGS) entry which is preliminary data.</text>
</comment>
<dbReference type="InterPro" id="IPR052341">
    <property type="entry name" value="LOG_family_nucleotidases"/>
</dbReference>
<proteinExistence type="predicted"/>